<dbReference type="PROSITE" id="PS01079">
    <property type="entry name" value="MOCF_BIOSYNTHESIS_2"/>
    <property type="match status" value="1"/>
</dbReference>
<dbReference type="NCBIfam" id="TIGR00177">
    <property type="entry name" value="molyb_syn"/>
    <property type="match status" value="1"/>
</dbReference>
<dbReference type="InterPro" id="IPR036425">
    <property type="entry name" value="MoaB/Mog-like_dom_sf"/>
</dbReference>
<dbReference type="Gene3D" id="2.40.340.10">
    <property type="entry name" value="MoeA, C-terminal, domain IV"/>
    <property type="match status" value="1"/>
</dbReference>
<dbReference type="Proteomes" id="UP000244571">
    <property type="component" value="Chromosome"/>
</dbReference>
<dbReference type="InterPro" id="IPR005111">
    <property type="entry name" value="MoeA_C_domain_IV"/>
</dbReference>
<dbReference type="AlphaFoldDB" id="A0A2R4XQ17"/>
<dbReference type="SUPFAM" id="SSF63882">
    <property type="entry name" value="MoeA N-terminal region -like"/>
    <property type="match status" value="1"/>
</dbReference>
<evidence type="ECO:0000313" key="13">
    <source>
        <dbReference type="EMBL" id="AWB35903.1"/>
    </source>
</evidence>
<dbReference type="SMART" id="SM00852">
    <property type="entry name" value="MoCF_biosynth"/>
    <property type="match status" value="1"/>
</dbReference>
<dbReference type="SUPFAM" id="SSF53218">
    <property type="entry name" value="Molybdenum cofactor biosynthesis proteins"/>
    <property type="match status" value="1"/>
</dbReference>
<dbReference type="PANTHER" id="PTHR10192:SF5">
    <property type="entry name" value="GEPHYRIN"/>
    <property type="match status" value="1"/>
</dbReference>
<dbReference type="GO" id="GO:0046872">
    <property type="term" value="F:metal ion binding"/>
    <property type="evidence" value="ECO:0007669"/>
    <property type="project" value="UniProtKB-UniRule"/>
</dbReference>
<gene>
    <name evidence="13" type="ORF">DBV39_17455</name>
</gene>
<dbReference type="InterPro" id="IPR036688">
    <property type="entry name" value="MoeA_C_domain_IV_sf"/>
</dbReference>
<keyword evidence="9 11" id="KW-0501">Molybdenum cofactor biosynthesis</keyword>
<sequence>MLSVEQAQTELVRLARVMTDTESCSLSACDGRVLAKGLVSPIAVPGFDNSAMDGYALNLSGLPDMPDQFKVVARIAAGQAGGSLPAGMAARIFTGAPVPDGCDVVVPQEETDSETGPQGDWVRIKSPVRPGQHVRRRGEDIEQGQTILLPGTALLAKHLALAASVGVPTLDVYRSLKVGIFFTGDELVEPGSPLDEGQIYNSNRYAIGSLVRSLGCRLTDYGIVRDSREATLAMLERVSAENDVVITSGGVSVGEEDHVRAAVTQLGTLGVWQVAIKPGKPFAFGRIGQADFIGLPGNPVSAFVTFLLLANPFIKRRQGIEQCLPLRFEAVADFVWQSKGRKREFIRVSEAVDQSLSLRLKLSTPGQGAGVMSSIALADGLVDVPPGASIEPGSRVVYYPMRGFQGDHAEAESAVFCAAARVARYCTGNTGVSGQDGSGPGQCAG</sequence>
<dbReference type="FunFam" id="3.40.980.10:FF:000004">
    <property type="entry name" value="Molybdopterin molybdenumtransferase"/>
    <property type="match status" value="1"/>
</dbReference>
<dbReference type="Gene3D" id="3.40.980.10">
    <property type="entry name" value="MoaB/Mog-like domain"/>
    <property type="match status" value="1"/>
</dbReference>
<keyword evidence="6 11" id="KW-0808">Transferase</keyword>
<evidence type="ECO:0000256" key="1">
    <source>
        <dbReference type="ARBA" id="ARBA00001946"/>
    </source>
</evidence>
<dbReference type="InterPro" id="IPR001453">
    <property type="entry name" value="MoaB/Mog_dom"/>
</dbReference>
<dbReference type="GO" id="GO:0006777">
    <property type="term" value="P:Mo-molybdopterin cofactor biosynthetic process"/>
    <property type="evidence" value="ECO:0007669"/>
    <property type="project" value="UniProtKB-UniRule"/>
</dbReference>
<dbReference type="Gene3D" id="3.90.105.10">
    <property type="entry name" value="Molybdopterin biosynthesis moea protein, domain 2"/>
    <property type="match status" value="1"/>
</dbReference>
<dbReference type="InterPro" id="IPR036135">
    <property type="entry name" value="MoeA_linker/N_sf"/>
</dbReference>
<dbReference type="EMBL" id="CP028901">
    <property type="protein sequence ID" value="AWB35903.1"/>
    <property type="molecule type" value="Genomic_DNA"/>
</dbReference>
<dbReference type="SUPFAM" id="SSF63867">
    <property type="entry name" value="MoeA C-terminal domain-like"/>
    <property type="match status" value="1"/>
</dbReference>
<comment type="function">
    <text evidence="2 11">Catalyzes the insertion of molybdate into adenylated molybdopterin with the concomitant release of AMP.</text>
</comment>
<dbReference type="GO" id="GO:0005829">
    <property type="term" value="C:cytosol"/>
    <property type="evidence" value="ECO:0007669"/>
    <property type="project" value="TreeGrafter"/>
</dbReference>
<dbReference type="KEGG" id="boz:DBV39_17455"/>
<evidence type="ECO:0000256" key="11">
    <source>
        <dbReference type="RuleBase" id="RU365090"/>
    </source>
</evidence>
<evidence type="ECO:0000256" key="6">
    <source>
        <dbReference type="ARBA" id="ARBA00022679"/>
    </source>
</evidence>
<dbReference type="GO" id="GO:0061599">
    <property type="term" value="F:molybdopterin molybdotransferase activity"/>
    <property type="evidence" value="ECO:0007669"/>
    <property type="project" value="UniProtKB-UniRule"/>
</dbReference>
<comment type="similarity">
    <text evidence="4 11">Belongs to the MoeA family.</text>
</comment>
<dbReference type="InterPro" id="IPR008284">
    <property type="entry name" value="MoCF_biosynth_CS"/>
</dbReference>
<evidence type="ECO:0000256" key="5">
    <source>
        <dbReference type="ARBA" id="ARBA00022505"/>
    </source>
</evidence>
<dbReference type="InterPro" id="IPR038987">
    <property type="entry name" value="MoeA-like"/>
</dbReference>
<keyword evidence="7 11" id="KW-0479">Metal-binding</keyword>
<dbReference type="Pfam" id="PF03454">
    <property type="entry name" value="MoeA_C"/>
    <property type="match status" value="1"/>
</dbReference>
<keyword evidence="14" id="KW-1185">Reference proteome</keyword>
<evidence type="ECO:0000256" key="8">
    <source>
        <dbReference type="ARBA" id="ARBA00022842"/>
    </source>
</evidence>
<reference evidence="13 14" key="1">
    <citation type="submission" date="2018-04" db="EMBL/GenBank/DDBJ databases">
        <title>Bordetella sp. HZ20 isolated from seawater.</title>
        <authorList>
            <person name="Sun C."/>
        </authorList>
    </citation>
    <scope>NUCLEOTIDE SEQUENCE [LARGE SCALE GENOMIC DNA]</scope>
    <source>
        <strain evidence="13 14">HZ20</strain>
    </source>
</reference>
<evidence type="ECO:0000256" key="9">
    <source>
        <dbReference type="ARBA" id="ARBA00023150"/>
    </source>
</evidence>
<keyword evidence="5 11" id="KW-0500">Molybdenum</keyword>
<dbReference type="Gene3D" id="2.170.190.11">
    <property type="entry name" value="Molybdopterin biosynthesis moea protein, domain 3"/>
    <property type="match status" value="1"/>
</dbReference>
<evidence type="ECO:0000259" key="12">
    <source>
        <dbReference type="SMART" id="SM00852"/>
    </source>
</evidence>
<name>A0A2R4XQ17_9BURK</name>
<evidence type="ECO:0000256" key="2">
    <source>
        <dbReference type="ARBA" id="ARBA00002901"/>
    </source>
</evidence>
<dbReference type="InterPro" id="IPR005110">
    <property type="entry name" value="MoeA_linker/N"/>
</dbReference>
<dbReference type="Pfam" id="PF00994">
    <property type="entry name" value="MoCF_biosynth"/>
    <property type="match status" value="1"/>
</dbReference>
<feature type="domain" description="MoaB/Mog" evidence="12">
    <location>
        <begin position="179"/>
        <end position="316"/>
    </location>
</feature>
<keyword evidence="8 11" id="KW-0460">Magnesium</keyword>
<evidence type="ECO:0000313" key="14">
    <source>
        <dbReference type="Proteomes" id="UP000244571"/>
    </source>
</evidence>
<organism evidence="13 14">
    <name type="scientific">Orrella marina</name>
    <dbReference type="NCBI Taxonomy" id="2163011"/>
    <lineage>
        <taxon>Bacteria</taxon>
        <taxon>Pseudomonadati</taxon>
        <taxon>Pseudomonadota</taxon>
        <taxon>Betaproteobacteria</taxon>
        <taxon>Burkholderiales</taxon>
        <taxon>Alcaligenaceae</taxon>
        <taxon>Orrella</taxon>
    </lineage>
</organism>
<dbReference type="Pfam" id="PF03453">
    <property type="entry name" value="MoeA_N"/>
    <property type="match status" value="1"/>
</dbReference>
<dbReference type="NCBIfam" id="NF045515">
    <property type="entry name" value="Glp_gephyrin"/>
    <property type="match status" value="1"/>
</dbReference>
<evidence type="ECO:0000256" key="3">
    <source>
        <dbReference type="ARBA" id="ARBA00005046"/>
    </source>
</evidence>
<evidence type="ECO:0000256" key="7">
    <source>
        <dbReference type="ARBA" id="ARBA00022723"/>
    </source>
</evidence>
<accession>A0A2R4XQ17</accession>
<proteinExistence type="inferred from homology"/>
<evidence type="ECO:0000256" key="10">
    <source>
        <dbReference type="ARBA" id="ARBA00047317"/>
    </source>
</evidence>
<dbReference type="PANTHER" id="PTHR10192">
    <property type="entry name" value="MOLYBDOPTERIN BIOSYNTHESIS PROTEIN"/>
    <property type="match status" value="1"/>
</dbReference>
<dbReference type="EC" id="2.10.1.1" evidence="11"/>
<dbReference type="UniPathway" id="UPA00344"/>
<comment type="catalytic activity">
    <reaction evidence="10">
        <text>adenylyl-molybdopterin + molybdate = Mo-molybdopterin + AMP + H(+)</text>
        <dbReference type="Rhea" id="RHEA:35047"/>
        <dbReference type="ChEBI" id="CHEBI:15378"/>
        <dbReference type="ChEBI" id="CHEBI:36264"/>
        <dbReference type="ChEBI" id="CHEBI:62727"/>
        <dbReference type="ChEBI" id="CHEBI:71302"/>
        <dbReference type="ChEBI" id="CHEBI:456215"/>
        <dbReference type="EC" id="2.10.1.1"/>
    </reaction>
</comment>
<comment type="cofactor">
    <cofactor evidence="1 11">
        <name>Mg(2+)</name>
        <dbReference type="ChEBI" id="CHEBI:18420"/>
    </cofactor>
</comment>
<dbReference type="CDD" id="cd00887">
    <property type="entry name" value="MoeA"/>
    <property type="match status" value="1"/>
</dbReference>
<evidence type="ECO:0000256" key="4">
    <source>
        <dbReference type="ARBA" id="ARBA00010763"/>
    </source>
</evidence>
<dbReference type="OrthoDB" id="9804758at2"/>
<protein>
    <recommendedName>
        <fullName evidence="11">Molybdopterin molybdenumtransferase</fullName>
        <ecNumber evidence="11">2.10.1.1</ecNumber>
    </recommendedName>
</protein>
<comment type="pathway">
    <text evidence="3 11">Cofactor biosynthesis; molybdopterin biosynthesis.</text>
</comment>